<evidence type="ECO:0000256" key="20">
    <source>
        <dbReference type="ARBA" id="ARBA00023136"/>
    </source>
</evidence>
<dbReference type="PANTHER" id="PTHR13800">
    <property type="entry name" value="TRANSIENT RECEPTOR POTENTIAL CATION CHANNEL, SUBFAMILY M, MEMBER 6"/>
    <property type="match status" value="1"/>
</dbReference>
<dbReference type="GO" id="GO:0005886">
    <property type="term" value="C:plasma membrane"/>
    <property type="evidence" value="ECO:0007669"/>
    <property type="project" value="TreeGrafter"/>
</dbReference>
<evidence type="ECO:0000256" key="4">
    <source>
        <dbReference type="ARBA" id="ARBA00004496"/>
    </source>
</evidence>
<dbReference type="GO" id="GO:0051262">
    <property type="term" value="P:protein tetramerization"/>
    <property type="evidence" value="ECO:0007669"/>
    <property type="project" value="InterPro"/>
</dbReference>
<keyword evidence="8" id="KW-0963">Cytoplasm</keyword>
<dbReference type="FunFam" id="1.10.8.10:FF:000017">
    <property type="entry name" value="OTU domain-containing protein 7A"/>
    <property type="match status" value="1"/>
</dbReference>
<feature type="region of interest" description="Disordered" evidence="24">
    <location>
        <begin position="1748"/>
        <end position="1836"/>
    </location>
</feature>
<comment type="subcellular location">
    <subcellularLocation>
        <location evidence="4">Cytoplasm</location>
    </subcellularLocation>
    <subcellularLocation>
        <location evidence="3">Membrane</location>
        <topology evidence="3">Multi-pass membrane protein</topology>
    </subcellularLocation>
    <subcellularLocation>
        <location evidence="2">Nucleus</location>
    </subcellularLocation>
</comment>
<keyword evidence="20 25" id="KW-0472">Membrane</keyword>
<comment type="catalytic activity">
    <reaction evidence="1">
        <text>Thiol-dependent hydrolysis of ester, thioester, amide, peptide and isopeptide bonds formed by the C-terminal Gly of ubiquitin (a 76-residue protein attached to proteins as an intracellular targeting signal).</text>
        <dbReference type="EC" id="3.4.19.12"/>
    </reaction>
</comment>
<evidence type="ECO:0000256" key="1">
    <source>
        <dbReference type="ARBA" id="ARBA00000707"/>
    </source>
</evidence>
<keyword evidence="10" id="KW-0645">Protease</keyword>
<evidence type="ECO:0000256" key="3">
    <source>
        <dbReference type="ARBA" id="ARBA00004141"/>
    </source>
</evidence>
<evidence type="ECO:0000256" key="8">
    <source>
        <dbReference type="ARBA" id="ARBA00022490"/>
    </source>
</evidence>
<proteinExistence type="inferred from homology"/>
<comment type="catalytic activity">
    <reaction evidence="23">
        <text>Mg(2+)(in) = Mg(2+)(out)</text>
        <dbReference type="Rhea" id="RHEA:29827"/>
        <dbReference type="ChEBI" id="CHEBI:18420"/>
    </reaction>
</comment>
<evidence type="ECO:0000256" key="18">
    <source>
        <dbReference type="ARBA" id="ARBA00022989"/>
    </source>
</evidence>
<evidence type="ECO:0000256" key="11">
    <source>
        <dbReference type="ARBA" id="ARBA00022692"/>
    </source>
</evidence>
<feature type="compositionally biased region" description="Basic residues" evidence="24">
    <location>
        <begin position="905"/>
        <end position="916"/>
    </location>
</feature>
<feature type="region of interest" description="Disordered" evidence="24">
    <location>
        <begin position="1034"/>
        <end position="1057"/>
    </location>
</feature>
<sequence length="2049" mass="233423">MVSSLLPNPTSAECWAALLHDPMTLDMDAVLSDFVRSTGAEPGLARDLLEGKNWDLTAALSDYEQLRQVHTANLPHVFNEGRCPKQPERELPQPGHKVERPCLQRQDDIAQEKRLSRGISHASSAIVSLARSHVANECNNEQFPLEMPIYTFQLPDLSVYSEDFRSFIERDLIEQATMVALEQAGRLNWWSTVCTSCKRLLPLATTGDGNCLLHAASLGMWGFHDRDLVLRKALYTMMRTGAEREALKRRWRWQQTQQNKESGLVYTEEEWEREWTELLKLASSEPRTHFSKNGGTGGGVDNSEDPVYESLEEFHVFVLAHILRRPIVVVADTMLRDSGGEAFAPIPFGGIYLPLEVPPNRCHCSPLVLAYDQAHFSALVSMEQRDQQREQAVIPLTDSEHKLLPLHFAVDPGKDWEWGKDDNDNARLAHLILSLEAKLNLLHSYMNVTWIRIPSETRGQKAWIEKTFCKRECIFVIPSTKDPNRCCCGQLINQHIPPLPGVTPSKDGEENKQVETQPEKWSVSKHTQSYPTDSYGILEFQGGGYFNKAMYIRVSYDTKPDSLLHLMVKDWQLELPKLLISVHGGLQNFEMQPKLKQVFGKGLIKAAMTTGAWIFTGGVSTGVISHVGDALKDHSSKSRGRVCAIGIAPWGMVENKEDLVGKDVTRVYQTMSNPLSKLSVLNNSHTHFILADNGTLGKYGAEVKLRRQLEKHISLQKINTRLGQGVPVVGLVVEGGPNVVSVVLEYLREDPPVPVVVCDGSGRASDILSFAHKYCEEGGIINESLRDQLLVTIQKTFNYSKTQSLQLFAIIMECMKKKELVTVFRMGSEGQQDVEMAILTALLKGTNASAPDQLSLALAWNRVDIARSQIFVFGPHWPPLGSLAPPVDTKATEKEKKPPTATTKGRGKGKGKKKGKAKEEVEEETDPRKIELLNWVNALEQAMLDALVLDRVDFVKLLIENGVNMQHFLTIPRLEELYNTSNLPPDYHISLIDIGLVLEYLMGGAYRCNYTRKSFRTLYNNLFGPKRPKALKLLGMEDDEPPAKGKKKKKKKKEEEVDIDVDDPAVSRFQYPFHELMVWAVLMKRQKMAVFLWQRGEECMAKALVACKLYKAMAHESSESELVDDISQDLDNNSKDFGQLAVELLDQSYKHDEQIAMKLLTYELKNWSNSTCLKLAVAAKHRDFIAHTCSQMLLTDMWMGRLRMRKNPGLKVIMGILFPPTILFLEFRTYDDFSYQTSKENEDGKEKEDENMDANADAGSRKGDEENAHKKQKSIPIGTKICEFYNAPIVKFWFYTISYLGYLLLFNYVILVRMDGWPSLQEWIVISYIVSLALEKIREILMSEPGKLSQKIKVWLQEYWNITDLVAISMFMIGAILRLQNQPYMGYGRVIYCVDIILWYIRVLDIFGVNKYLGPYVMMIGKMMIDMLYFVVIMLVVLMSFGVARQAILHPEEKPSWKLARNIFYMPYWMIYGEVFADQIDRKNRIHSKILFPASEADDQFQINGKACINLEINNTFFEVKSISNQVWKFQRYQLIMTFHDRPVLPPPMIILSHIYIIIMRLSGHCRKKRERDQEERDRGLKLFLSEEELKRLHEFEEQCVQEHFQEKEDEQQSSSDERIRVTCERVESMSMRLEEINERENFMKTSLQTVDLRLSQLEELSSRMVNALENLAGIDKSDLIQTRSRASSECDATYLLRQSSINSADGYSMYRYHFNGEELLFEDSSLSMSPGTGFRKKTCSFRVKEEKDSKMHLLPERQGSLHFSSSPSPPATPDRSRLAVDDSKNTSEPKVGPNIGISTEGDEREEDSKRAETTSPDLNPTDVTQGQNKSDFPNTQLMVETTKIEGTISYPLEETKITRYYPDETVNTFKTMKSRSFIYSEGRKLVGGLNKWNAEYSSITDQACPSTVQQWTTEWKYQVQKITRSRSTDIPSIMSEAAVQAEHKEQSTDIEDENYVSQRIPQISHLSFPVTDRMEKENLLSVKPDQTLGFPSPRSKSLHGHPRNIKPLQGKLHRSGHASSVSNLVVVSATAMEEQKVEQEKTSTETEC</sequence>
<evidence type="ECO:0000256" key="24">
    <source>
        <dbReference type="SAM" id="MobiDB-lite"/>
    </source>
</evidence>
<dbReference type="Pfam" id="PF18139">
    <property type="entry name" value="LSDAT_euk"/>
    <property type="match status" value="1"/>
</dbReference>
<keyword evidence="19" id="KW-0406">Ion transport</keyword>
<feature type="transmembrane region" description="Helical" evidence="25">
    <location>
        <begin position="1292"/>
        <end position="1311"/>
    </location>
</feature>
<keyword evidence="27" id="KW-0675">Receptor</keyword>
<name>A0AA41SYS7_SCICA</name>
<evidence type="ECO:0000313" key="27">
    <source>
        <dbReference type="EMBL" id="MBZ3877082.1"/>
    </source>
</evidence>
<evidence type="ECO:0000256" key="7">
    <source>
        <dbReference type="ARBA" id="ARBA00022448"/>
    </source>
</evidence>
<keyword evidence="22" id="KW-0407">Ion channel</keyword>
<evidence type="ECO:0000256" key="21">
    <source>
        <dbReference type="ARBA" id="ARBA00023242"/>
    </source>
</evidence>
<gene>
    <name evidence="27" type="ORF">SUZIE_141160</name>
</gene>
<dbReference type="GO" id="GO:0006508">
    <property type="term" value="P:proteolysis"/>
    <property type="evidence" value="ECO:0007669"/>
    <property type="project" value="UniProtKB-KW"/>
</dbReference>
<evidence type="ECO:0000256" key="25">
    <source>
        <dbReference type="SAM" id="Phobius"/>
    </source>
</evidence>
<comment type="caution">
    <text evidence="27">The sequence shown here is derived from an EMBL/GenBank/DDBJ whole genome shotgun (WGS) entry which is preliminary data.</text>
</comment>
<keyword evidence="9" id="KW-0597">Phosphoprotein</keyword>
<dbReference type="EMBL" id="JAATJV010291000">
    <property type="protein sequence ID" value="MBZ3877082.1"/>
    <property type="molecule type" value="Genomic_DNA"/>
</dbReference>
<evidence type="ECO:0000256" key="22">
    <source>
        <dbReference type="ARBA" id="ARBA00023303"/>
    </source>
</evidence>
<evidence type="ECO:0000313" key="28">
    <source>
        <dbReference type="Proteomes" id="UP001166674"/>
    </source>
</evidence>
<dbReference type="GO" id="GO:0016579">
    <property type="term" value="P:protein deubiquitination"/>
    <property type="evidence" value="ECO:0007669"/>
    <property type="project" value="UniProtKB-ARBA"/>
</dbReference>
<evidence type="ECO:0000259" key="26">
    <source>
        <dbReference type="PROSITE" id="PS50802"/>
    </source>
</evidence>
<evidence type="ECO:0000256" key="5">
    <source>
        <dbReference type="ARBA" id="ARBA00005865"/>
    </source>
</evidence>
<evidence type="ECO:0000256" key="19">
    <source>
        <dbReference type="ARBA" id="ARBA00023065"/>
    </source>
</evidence>
<dbReference type="PROSITE" id="PS50802">
    <property type="entry name" value="OTU"/>
    <property type="match status" value="1"/>
</dbReference>
<keyword evidence="21" id="KW-0539">Nucleus</keyword>
<evidence type="ECO:0000256" key="12">
    <source>
        <dbReference type="ARBA" id="ARBA00022723"/>
    </source>
</evidence>
<dbReference type="InterPro" id="IPR003323">
    <property type="entry name" value="OTU_dom"/>
</dbReference>
<keyword evidence="7" id="KW-0813">Transport</keyword>
<dbReference type="GO" id="GO:0005737">
    <property type="term" value="C:cytoplasm"/>
    <property type="evidence" value="ECO:0007669"/>
    <property type="project" value="UniProtKB-SubCell"/>
</dbReference>
<protein>
    <recommendedName>
        <fullName evidence="6">ubiquitinyl hydrolase 1</fullName>
        <ecNumber evidence="6">3.4.19.12</ecNumber>
    </recommendedName>
</protein>
<reference evidence="27" key="1">
    <citation type="submission" date="2020-03" db="EMBL/GenBank/DDBJ databases">
        <title>Studies in the Genomics of Life Span.</title>
        <authorList>
            <person name="Glass D."/>
        </authorList>
    </citation>
    <scope>NUCLEOTIDE SEQUENCE</scope>
    <source>
        <strain evidence="27">SUZIE</strain>
        <tissue evidence="27">Muscle</tissue>
    </source>
</reference>
<feature type="region of interest" description="Disordered" evidence="24">
    <location>
        <begin position="1238"/>
        <end position="1271"/>
    </location>
</feature>
<feature type="region of interest" description="Disordered" evidence="24">
    <location>
        <begin position="883"/>
        <end position="923"/>
    </location>
</feature>
<evidence type="ECO:0000256" key="15">
    <source>
        <dbReference type="ARBA" id="ARBA00022801"/>
    </source>
</evidence>
<accession>A0AA41SYS7</accession>
<feature type="compositionally biased region" description="Polar residues" evidence="24">
    <location>
        <begin position="1814"/>
        <end position="1836"/>
    </location>
</feature>
<dbReference type="Pfam" id="PF02338">
    <property type="entry name" value="OTU"/>
    <property type="match status" value="1"/>
</dbReference>
<keyword evidence="15" id="KW-0378">Hydrolase</keyword>
<evidence type="ECO:0000256" key="6">
    <source>
        <dbReference type="ARBA" id="ARBA00012759"/>
    </source>
</evidence>
<dbReference type="InterPro" id="IPR037162">
    <property type="entry name" value="TRPM_tetra_sf"/>
</dbReference>
<keyword evidence="16" id="KW-0788">Thiol protease</keyword>
<feature type="compositionally biased region" description="Basic and acidic residues" evidence="24">
    <location>
        <begin position="1775"/>
        <end position="1788"/>
    </location>
</feature>
<feature type="domain" description="OTU" evidence="26">
    <location>
        <begin position="200"/>
        <end position="382"/>
    </location>
</feature>
<keyword evidence="11 25" id="KW-0812">Transmembrane</keyword>
<evidence type="ECO:0000256" key="17">
    <source>
        <dbReference type="ARBA" id="ARBA00022833"/>
    </source>
</evidence>
<dbReference type="Pfam" id="PF00520">
    <property type="entry name" value="Ion_trans"/>
    <property type="match status" value="1"/>
</dbReference>
<feature type="region of interest" description="Disordered" evidence="24">
    <location>
        <begin position="499"/>
        <end position="527"/>
    </location>
</feature>
<dbReference type="InterPro" id="IPR041491">
    <property type="entry name" value="TRPM_SLOG"/>
</dbReference>
<keyword evidence="17" id="KW-0862">Zinc</keyword>
<dbReference type="GO" id="GO:0005262">
    <property type="term" value="F:calcium channel activity"/>
    <property type="evidence" value="ECO:0007669"/>
    <property type="project" value="TreeGrafter"/>
</dbReference>
<evidence type="ECO:0000256" key="13">
    <source>
        <dbReference type="ARBA" id="ARBA00022771"/>
    </source>
</evidence>
<evidence type="ECO:0000256" key="9">
    <source>
        <dbReference type="ARBA" id="ARBA00022553"/>
    </source>
</evidence>
<evidence type="ECO:0000256" key="10">
    <source>
        <dbReference type="ARBA" id="ARBA00022670"/>
    </source>
</evidence>
<feature type="transmembrane region" description="Helical" evidence="25">
    <location>
        <begin position="1389"/>
        <end position="1407"/>
    </location>
</feature>
<dbReference type="Pfam" id="PF16519">
    <property type="entry name" value="TRPM_tetra"/>
    <property type="match status" value="1"/>
</dbReference>
<dbReference type="Gene3D" id="1.10.8.10">
    <property type="entry name" value="DNA helicase RuvA subunit, C-terminal domain"/>
    <property type="match status" value="1"/>
</dbReference>
<dbReference type="InterPro" id="IPR057366">
    <property type="entry name" value="TRPM-like"/>
</dbReference>
<dbReference type="CDD" id="cd14347">
    <property type="entry name" value="UBA_Cezanne_like"/>
    <property type="match status" value="1"/>
</dbReference>
<keyword evidence="18 25" id="KW-1133">Transmembrane helix</keyword>
<keyword evidence="13" id="KW-0863">Zinc-finger</keyword>
<evidence type="ECO:0000256" key="16">
    <source>
        <dbReference type="ARBA" id="ARBA00022807"/>
    </source>
</evidence>
<dbReference type="GO" id="GO:0005634">
    <property type="term" value="C:nucleus"/>
    <property type="evidence" value="ECO:0007669"/>
    <property type="project" value="UniProtKB-SubCell"/>
</dbReference>
<evidence type="ECO:0000256" key="14">
    <source>
        <dbReference type="ARBA" id="ARBA00022786"/>
    </source>
</evidence>
<dbReference type="InterPro" id="IPR032415">
    <property type="entry name" value="TRPM_tetra"/>
</dbReference>
<dbReference type="GO" id="GO:0008270">
    <property type="term" value="F:zinc ion binding"/>
    <property type="evidence" value="ECO:0007669"/>
    <property type="project" value="UniProtKB-KW"/>
</dbReference>
<comment type="similarity">
    <text evidence="5">Belongs to the peptidase C64 family.</text>
</comment>
<dbReference type="Pfam" id="PF25508">
    <property type="entry name" value="TRPM2"/>
    <property type="match status" value="1"/>
</dbReference>
<evidence type="ECO:0000256" key="23">
    <source>
        <dbReference type="ARBA" id="ARBA00034269"/>
    </source>
</evidence>
<dbReference type="EC" id="3.4.19.12" evidence="6"/>
<dbReference type="InterPro" id="IPR050927">
    <property type="entry name" value="TRPM"/>
</dbReference>
<keyword evidence="14" id="KW-0833">Ubl conjugation pathway</keyword>
<dbReference type="GO" id="GO:0004843">
    <property type="term" value="F:cysteine-type deubiquitinase activity"/>
    <property type="evidence" value="ECO:0007669"/>
    <property type="project" value="UniProtKB-EC"/>
</dbReference>
<organism evidence="27 28">
    <name type="scientific">Sciurus carolinensis</name>
    <name type="common">Eastern gray squirrel</name>
    <dbReference type="NCBI Taxonomy" id="30640"/>
    <lineage>
        <taxon>Eukaryota</taxon>
        <taxon>Metazoa</taxon>
        <taxon>Chordata</taxon>
        <taxon>Craniata</taxon>
        <taxon>Vertebrata</taxon>
        <taxon>Euteleostomi</taxon>
        <taxon>Mammalia</taxon>
        <taxon>Eutheria</taxon>
        <taxon>Euarchontoglires</taxon>
        <taxon>Glires</taxon>
        <taxon>Rodentia</taxon>
        <taxon>Sciuromorpha</taxon>
        <taxon>Sciuridae</taxon>
        <taxon>Sciurinae</taxon>
        <taxon>Sciurini</taxon>
        <taxon>Sciurus</taxon>
    </lineage>
</organism>
<feature type="transmembrane region" description="Helical" evidence="25">
    <location>
        <begin position="1359"/>
        <end position="1377"/>
    </location>
</feature>
<feature type="region of interest" description="Disordered" evidence="24">
    <location>
        <begin position="1985"/>
        <end position="2019"/>
    </location>
</feature>
<keyword evidence="28" id="KW-1185">Reference proteome</keyword>
<dbReference type="Gene3D" id="1.20.5.1010">
    <property type="entry name" value="TRPM, tetramerisation domain"/>
    <property type="match status" value="1"/>
</dbReference>
<dbReference type="PANTHER" id="PTHR13800:SF13">
    <property type="entry name" value="TRANSIENT RECEPTOR POTENTIAL CATION CHANNEL SUBFAMILY M MEMBER 1"/>
    <property type="match status" value="1"/>
</dbReference>
<feature type="compositionally biased region" description="Basic and acidic residues" evidence="24">
    <location>
        <begin position="1259"/>
        <end position="1269"/>
    </location>
</feature>
<evidence type="ECO:0000256" key="2">
    <source>
        <dbReference type="ARBA" id="ARBA00004123"/>
    </source>
</evidence>
<keyword evidence="12" id="KW-0479">Metal-binding</keyword>
<feature type="compositionally biased region" description="Basic and acidic residues" evidence="24">
    <location>
        <begin position="1239"/>
        <end position="1248"/>
    </location>
</feature>
<dbReference type="Proteomes" id="UP001166674">
    <property type="component" value="Unassembled WGS sequence"/>
</dbReference>
<feature type="transmembrane region" description="Helical" evidence="25">
    <location>
        <begin position="1428"/>
        <end position="1448"/>
    </location>
</feature>
<dbReference type="InterPro" id="IPR005821">
    <property type="entry name" value="Ion_trans_dom"/>
</dbReference>
<dbReference type="CDD" id="cd22773">
    <property type="entry name" value="OTU_OTUD7A"/>
    <property type="match status" value="1"/>
</dbReference>